<feature type="compositionally biased region" description="Polar residues" evidence="1">
    <location>
        <begin position="785"/>
        <end position="794"/>
    </location>
</feature>
<evidence type="ECO:0000313" key="3">
    <source>
        <dbReference type="EMBL" id="KAJ6838138.1"/>
    </source>
</evidence>
<accession>A0AAX6HBT5</accession>
<dbReference type="PANTHER" id="PTHR47374">
    <property type="entry name" value="ENDOSOME ANTIGEN-LIKE PROTEIN, PUTATIVE (DUF3444)-RELATED"/>
    <property type="match status" value="1"/>
</dbReference>
<name>A0AAX6HBT5_IRIPA</name>
<protein>
    <recommendedName>
        <fullName evidence="2">J domain-containing protein</fullName>
    </recommendedName>
</protein>
<feature type="region of interest" description="Disordered" evidence="1">
    <location>
        <begin position="261"/>
        <end position="490"/>
    </location>
</feature>
<dbReference type="GO" id="GO:0005783">
    <property type="term" value="C:endoplasmic reticulum"/>
    <property type="evidence" value="ECO:0007669"/>
    <property type="project" value="UniProtKB-ARBA"/>
</dbReference>
<feature type="compositionally biased region" description="Polar residues" evidence="1">
    <location>
        <begin position="262"/>
        <end position="280"/>
    </location>
</feature>
<dbReference type="CDD" id="cd06257">
    <property type="entry name" value="DnaJ"/>
    <property type="match status" value="1"/>
</dbReference>
<dbReference type="Proteomes" id="UP001140949">
    <property type="component" value="Unassembled WGS sequence"/>
</dbReference>
<organism evidence="3 4">
    <name type="scientific">Iris pallida</name>
    <name type="common">Sweet iris</name>
    <dbReference type="NCBI Taxonomy" id="29817"/>
    <lineage>
        <taxon>Eukaryota</taxon>
        <taxon>Viridiplantae</taxon>
        <taxon>Streptophyta</taxon>
        <taxon>Embryophyta</taxon>
        <taxon>Tracheophyta</taxon>
        <taxon>Spermatophyta</taxon>
        <taxon>Magnoliopsida</taxon>
        <taxon>Liliopsida</taxon>
        <taxon>Asparagales</taxon>
        <taxon>Iridaceae</taxon>
        <taxon>Iridoideae</taxon>
        <taxon>Irideae</taxon>
        <taxon>Iris</taxon>
    </lineage>
</organism>
<feature type="compositionally biased region" description="Basic and acidic residues" evidence="1">
    <location>
        <begin position="309"/>
        <end position="325"/>
    </location>
</feature>
<reference evidence="3" key="1">
    <citation type="journal article" date="2023" name="GigaByte">
        <title>Genome assembly of the bearded iris, Iris pallida Lam.</title>
        <authorList>
            <person name="Bruccoleri R.E."/>
            <person name="Oakeley E.J."/>
            <person name="Faust A.M.E."/>
            <person name="Altorfer M."/>
            <person name="Dessus-Babus S."/>
            <person name="Burckhardt D."/>
            <person name="Oertli M."/>
            <person name="Naumann U."/>
            <person name="Petersen F."/>
            <person name="Wong J."/>
        </authorList>
    </citation>
    <scope>NUCLEOTIDE SEQUENCE</scope>
    <source>
        <strain evidence="3">GSM-AAB239-AS_SAM_17_03QT</strain>
    </source>
</reference>
<feature type="compositionally biased region" description="Basic and acidic residues" evidence="1">
    <location>
        <begin position="797"/>
        <end position="825"/>
    </location>
</feature>
<dbReference type="Gene3D" id="1.10.287.110">
    <property type="entry name" value="DnaJ domain"/>
    <property type="match status" value="1"/>
</dbReference>
<feature type="region of interest" description="Disordered" evidence="1">
    <location>
        <begin position="138"/>
        <end position="173"/>
    </location>
</feature>
<dbReference type="PROSITE" id="PS50076">
    <property type="entry name" value="DNAJ_2"/>
    <property type="match status" value="1"/>
</dbReference>
<dbReference type="PANTHER" id="PTHR47374:SF6">
    <property type="entry name" value="ENDOSOME ANTIGEN-LIKE PROTEIN, PUTATIVE (DUF3444)-RELATED"/>
    <property type="match status" value="1"/>
</dbReference>
<gene>
    <name evidence="3" type="ORF">M6B38_319665</name>
</gene>
<comment type="caution">
    <text evidence="3">The sequence shown here is derived from an EMBL/GenBank/DDBJ whole genome shotgun (WGS) entry which is preliminary data.</text>
</comment>
<evidence type="ECO:0000256" key="1">
    <source>
        <dbReference type="SAM" id="MobiDB-lite"/>
    </source>
</evidence>
<dbReference type="PRINTS" id="PR00625">
    <property type="entry name" value="JDOMAIN"/>
</dbReference>
<feature type="compositionally biased region" description="Basic and acidic residues" evidence="1">
    <location>
        <begin position="450"/>
        <end position="463"/>
    </location>
</feature>
<dbReference type="SUPFAM" id="SSF46565">
    <property type="entry name" value="Chaperone J-domain"/>
    <property type="match status" value="1"/>
</dbReference>
<sequence>MECNKEEAIRAKGIAENKMHNRDFIGARKIVLKAHQLFPDLENVSQMLTVCEVHNAAGTKVNGETDWYGILQVEPAADDSVIKKQYRKLALLLHPDKNKFGGAEAAFKFVVEAHSTLSDRDKRALHDMKRGVGFRTASTRPVQQSNRPSFTKKQSGVSKNTTSTQFNDIKQPQAPSFSSSQTFWTICPFCGIRYQYYQNIMNRALRCQNCMKPFVAYDLNAQPVPSAAAWNRTGNPQPEKPCPSAHYGGPKSNFGTAAGMASQANVGKGSTASEPSTGAGMNTEFVAGSSKKTQGNGKVESDSGTGNGKKFEKVKLPEVKKRDRAGGSQKRGRKMVVETSESESSDSAVVIEDGNPVGQDASAGITPRRSTRQKQNVSYKENRDGADDFMTPISKKLRKEIPMNTQRGNKDFDEEKTNGFKVQSDAAISADRNDKLKRGGFGTLPNGSHEVQHDAGKRERGLHTDASSEADDTVDCSSNSSPPPETFSYPDPEFCDFGKERDKSKFAADQIWAAYDELDAMPRYYAWIRHVYSPKFKMRFTWLEYDPVTKDESTWFEGDLPVGCGSYKLGKSDDTEDFLMFSHLMPFKKGTKRNSFEIYPRKSEVWALFKDWNIEWASCMDDKRQYEYDVVEVLSDFTEGAEITAVRLVKVQGFVGLFVKSTDKVTAPLKIRKCDLLQFSHKIPSYRLTGNERSGIPKGTVELDCASLPPNFAANYPSISPESIKVTVVDLDSVSSGSHSGAKEEFPRHATSSSSFKLNQKTAQEEVQSSSSHNKENDDCMKKPNISNTAQCAASDSGKHAESDELASKRQVDTRKRNIHAQDPDARDDENQTNPNAYEYPDSEFHDFEEGRSVGKFEQGQIWAFYSDIDSYPKYYALIKKVELENFKVIVRWLEGFSDREEDGQWYGKQLPVGCGTFKITQESAEFDSTDTISHLVQARPMVGRKHFVITPAIGEIWALYKNWSVGWSYSDLETCELDVVEILASDSSGFRVSPLAKVNGYRFVFKPQRGSGTELVIPLAERLRFSHQIPAFRLTEERGGKLRGYWELDPASVPVLFLVSS</sequence>
<dbReference type="InterPro" id="IPR024593">
    <property type="entry name" value="DUF3444"/>
</dbReference>
<feature type="compositionally biased region" description="Basic and acidic residues" evidence="1">
    <location>
        <begin position="773"/>
        <end position="782"/>
    </location>
</feature>
<proteinExistence type="predicted"/>
<feature type="compositionally biased region" description="Polar residues" evidence="1">
    <location>
        <begin position="750"/>
        <end position="772"/>
    </location>
</feature>
<feature type="region of interest" description="Disordered" evidence="1">
    <location>
        <begin position="736"/>
        <end position="844"/>
    </location>
</feature>
<keyword evidence="4" id="KW-1185">Reference proteome</keyword>
<dbReference type="EMBL" id="JANAVB010010799">
    <property type="protein sequence ID" value="KAJ6838138.1"/>
    <property type="molecule type" value="Genomic_DNA"/>
</dbReference>
<evidence type="ECO:0000313" key="4">
    <source>
        <dbReference type="Proteomes" id="UP001140949"/>
    </source>
</evidence>
<dbReference type="SMART" id="SM00271">
    <property type="entry name" value="DnaJ"/>
    <property type="match status" value="1"/>
</dbReference>
<dbReference type="Pfam" id="PF00226">
    <property type="entry name" value="DnaJ"/>
    <property type="match status" value="1"/>
</dbReference>
<evidence type="ECO:0000259" key="2">
    <source>
        <dbReference type="PROSITE" id="PS50076"/>
    </source>
</evidence>
<reference evidence="3" key="2">
    <citation type="submission" date="2023-04" db="EMBL/GenBank/DDBJ databases">
        <authorList>
            <person name="Bruccoleri R.E."/>
            <person name="Oakeley E.J."/>
            <person name="Faust A.-M."/>
            <person name="Dessus-Babus S."/>
            <person name="Altorfer M."/>
            <person name="Burckhardt D."/>
            <person name="Oertli M."/>
            <person name="Naumann U."/>
            <person name="Petersen F."/>
            <person name="Wong J."/>
        </authorList>
    </citation>
    <scope>NUCLEOTIDE SEQUENCE</scope>
    <source>
        <strain evidence="3">GSM-AAB239-AS_SAM_17_03QT</strain>
        <tissue evidence="3">Leaf</tissue>
    </source>
</reference>
<dbReference type="InterPro" id="IPR001623">
    <property type="entry name" value="DnaJ_domain"/>
</dbReference>
<dbReference type="InterPro" id="IPR036869">
    <property type="entry name" value="J_dom_sf"/>
</dbReference>
<dbReference type="AlphaFoldDB" id="A0AAX6HBT5"/>
<feature type="compositionally biased region" description="Basic and acidic residues" evidence="1">
    <location>
        <begin position="408"/>
        <end position="418"/>
    </location>
</feature>
<dbReference type="Pfam" id="PF11926">
    <property type="entry name" value="DUF3444"/>
    <property type="match status" value="2"/>
</dbReference>
<feature type="domain" description="J" evidence="2">
    <location>
        <begin position="66"/>
        <end position="130"/>
    </location>
</feature>